<dbReference type="InterPro" id="IPR002346">
    <property type="entry name" value="Mopterin_DH_FAD-bd"/>
</dbReference>
<dbReference type="EMBL" id="CP117270">
    <property type="protein sequence ID" value="WFS26650.1"/>
    <property type="molecule type" value="Genomic_DNA"/>
</dbReference>
<name>A0ABY8IVF3_9HYPH</name>
<dbReference type="SMART" id="SM01092">
    <property type="entry name" value="CO_deh_flav_C"/>
    <property type="match status" value="1"/>
</dbReference>
<dbReference type="PANTHER" id="PTHR42659:SF2">
    <property type="entry name" value="XANTHINE DEHYDROGENASE SUBUNIT C-RELATED"/>
    <property type="match status" value="1"/>
</dbReference>
<geneLocation type="plasmid" evidence="5 6">
    <name>unnamed2</name>
</geneLocation>
<reference evidence="5" key="2">
    <citation type="journal article" date="2023" name="MicrobiologyOpen">
        <title>Genomics of the tumorigenes clade of the family Rhizobiaceae and description of Rhizobium rhododendri sp. nov.</title>
        <authorList>
            <person name="Kuzmanovic N."/>
            <person name="diCenzo G.C."/>
            <person name="Bunk B."/>
            <person name="Sproeer C."/>
            <person name="Fruehling A."/>
            <person name="Neumann-Schaal M."/>
            <person name="Overmann J."/>
            <person name="Smalla K."/>
        </authorList>
    </citation>
    <scope>NUCLEOTIDE SEQUENCE</scope>
    <source>
        <strain evidence="5">Rho-6.2</strain>
        <plasmid evidence="5">unnamed2</plasmid>
    </source>
</reference>
<dbReference type="InterPro" id="IPR016167">
    <property type="entry name" value="FAD-bd_PCMH_sub1"/>
</dbReference>
<accession>A0ABY8IVF3</accession>
<dbReference type="InterPro" id="IPR016166">
    <property type="entry name" value="FAD-bd_PCMH"/>
</dbReference>
<dbReference type="PANTHER" id="PTHR42659">
    <property type="entry name" value="XANTHINE DEHYDROGENASE SUBUNIT C-RELATED"/>
    <property type="match status" value="1"/>
</dbReference>
<evidence type="ECO:0000256" key="1">
    <source>
        <dbReference type="ARBA" id="ARBA00022630"/>
    </source>
</evidence>
<feature type="domain" description="FAD-binding PCMH-type" evidence="4">
    <location>
        <begin position="1"/>
        <end position="186"/>
    </location>
</feature>
<dbReference type="InterPro" id="IPR005107">
    <property type="entry name" value="CO_DH_flav_C"/>
</dbReference>
<dbReference type="Gene3D" id="3.30.465.10">
    <property type="match status" value="1"/>
</dbReference>
<gene>
    <name evidence="5" type="ORF">PR018_27090</name>
</gene>
<keyword evidence="5" id="KW-0614">Plasmid</keyword>
<evidence type="ECO:0000259" key="4">
    <source>
        <dbReference type="PROSITE" id="PS51387"/>
    </source>
</evidence>
<keyword evidence="2" id="KW-0274">FAD</keyword>
<evidence type="ECO:0000256" key="2">
    <source>
        <dbReference type="ARBA" id="ARBA00022827"/>
    </source>
</evidence>
<organism evidence="5 6">
    <name type="scientific">Rhizobium rhododendri</name>
    <dbReference type="NCBI Taxonomy" id="2506430"/>
    <lineage>
        <taxon>Bacteria</taxon>
        <taxon>Pseudomonadati</taxon>
        <taxon>Pseudomonadota</taxon>
        <taxon>Alphaproteobacteria</taxon>
        <taxon>Hyphomicrobiales</taxon>
        <taxon>Rhizobiaceae</taxon>
        <taxon>Rhizobium/Agrobacterium group</taxon>
        <taxon>Rhizobium</taxon>
    </lineage>
</organism>
<keyword evidence="1" id="KW-0285">Flavoprotein</keyword>
<evidence type="ECO:0000313" key="6">
    <source>
        <dbReference type="Proteomes" id="UP000318939"/>
    </source>
</evidence>
<dbReference type="Proteomes" id="UP000318939">
    <property type="component" value="Plasmid unnamed2"/>
</dbReference>
<dbReference type="InterPro" id="IPR051312">
    <property type="entry name" value="Diverse_Substr_Oxidored"/>
</dbReference>
<dbReference type="RefSeq" id="WP_142824998.1">
    <property type="nucleotide sequence ID" value="NZ_CP117270.1"/>
</dbReference>
<sequence>MSENLRRSLTVAGSIDEALAARRQGAAILAGGTWLMRDPRRGHALPDALVSLHRIAGLTSVDIETGRVTIGAAVTHDALARSLAGIGGLEAVAEAASGAANPAIRRVATVGGNLCTQDFAAADLLPPLLAIEAEVELYGDQGTMRVPMVSFLTDRKRLLADAILVRVIINRDSAASAHVRLPLRRAGDYPVAIVSMARRLDGRILVAVGSVEHVARRWLSLEQAFAAEPGGSPAEAETAYTLATGCNDFRGRDGMEADGWYRRQVLPALVRRCMAALLKTEATR</sequence>
<evidence type="ECO:0000313" key="5">
    <source>
        <dbReference type="EMBL" id="WFS26650.1"/>
    </source>
</evidence>
<proteinExistence type="predicted"/>
<reference evidence="5" key="1">
    <citation type="journal article" date="2019" name="Phytopathology">
        <title>A Novel Group of Rhizobium tumorigenes-Like Agrobacteria Associated with Crown Gall Disease of Rhododendron and Blueberry.</title>
        <authorList>
            <person name="Kuzmanovic N."/>
            <person name="Behrens P."/>
            <person name="Idczak E."/>
            <person name="Wagner S."/>
            <person name="Gotz M."/>
            <person name="Sproer C."/>
            <person name="Bunk B."/>
            <person name="Overmann J."/>
            <person name="Smalla K."/>
        </authorList>
    </citation>
    <scope>NUCLEOTIDE SEQUENCE</scope>
    <source>
        <strain evidence="5">Rho-6.2</strain>
    </source>
</reference>
<dbReference type="InterPro" id="IPR036318">
    <property type="entry name" value="FAD-bd_PCMH-like_sf"/>
</dbReference>
<keyword evidence="3" id="KW-0560">Oxidoreductase</keyword>
<dbReference type="Pfam" id="PF00941">
    <property type="entry name" value="FAD_binding_5"/>
    <property type="match status" value="1"/>
</dbReference>
<protein>
    <submittedName>
        <fullName evidence="5">FAD binding domain-containing protein</fullName>
    </submittedName>
</protein>
<dbReference type="PROSITE" id="PS51387">
    <property type="entry name" value="FAD_PCMH"/>
    <property type="match status" value="1"/>
</dbReference>
<dbReference type="SUPFAM" id="SSF56176">
    <property type="entry name" value="FAD-binding/transporter-associated domain-like"/>
    <property type="match status" value="1"/>
</dbReference>
<dbReference type="Gene3D" id="3.30.390.50">
    <property type="entry name" value="CO dehydrogenase flavoprotein, C-terminal domain"/>
    <property type="match status" value="1"/>
</dbReference>
<keyword evidence="6" id="KW-1185">Reference proteome</keyword>
<evidence type="ECO:0000256" key="3">
    <source>
        <dbReference type="ARBA" id="ARBA00023002"/>
    </source>
</evidence>
<dbReference type="InterPro" id="IPR016169">
    <property type="entry name" value="FAD-bd_PCMH_sub2"/>
</dbReference>
<dbReference type="InterPro" id="IPR036683">
    <property type="entry name" value="CO_DH_flav_C_dom_sf"/>
</dbReference>
<dbReference type="SUPFAM" id="SSF55447">
    <property type="entry name" value="CO dehydrogenase flavoprotein C-terminal domain-like"/>
    <property type="match status" value="1"/>
</dbReference>
<dbReference type="Gene3D" id="3.30.43.10">
    <property type="entry name" value="Uridine Diphospho-n-acetylenolpyruvylglucosamine Reductase, domain 2"/>
    <property type="match status" value="1"/>
</dbReference>